<proteinExistence type="predicted"/>
<evidence type="ECO:0000313" key="2">
    <source>
        <dbReference type="Proteomes" id="UP000572984"/>
    </source>
</evidence>
<dbReference type="SUPFAM" id="SSF52540">
    <property type="entry name" value="P-loop containing nucleoside triphosphate hydrolases"/>
    <property type="match status" value="1"/>
</dbReference>
<dbReference type="AlphaFoldDB" id="A0A838BNC5"/>
<organism evidence="1 2">
    <name type="scientific">Microvirga mediterraneensis</name>
    <dbReference type="NCBI Taxonomy" id="2754695"/>
    <lineage>
        <taxon>Bacteria</taxon>
        <taxon>Pseudomonadati</taxon>
        <taxon>Pseudomonadota</taxon>
        <taxon>Alphaproteobacteria</taxon>
        <taxon>Hyphomicrobiales</taxon>
        <taxon>Methylobacteriaceae</taxon>
        <taxon>Microvirga</taxon>
    </lineage>
</organism>
<name>A0A838BNC5_9HYPH</name>
<keyword evidence="1" id="KW-0067">ATP-binding</keyword>
<dbReference type="InterPro" id="IPR027417">
    <property type="entry name" value="P-loop_NTPase"/>
</dbReference>
<dbReference type="Proteomes" id="UP000572984">
    <property type="component" value="Unassembled WGS sequence"/>
</dbReference>
<keyword evidence="1" id="KW-0547">Nucleotide-binding</keyword>
<keyword evidence="2" id="KW-1185">Reference proteome</keyword>
<dbReference type="GO" id="GO:0005524">
    <property type="term" value="F:ATP binding"/>
    <property type="evidence" value="ECO:0007669"/>
    <property type="project" value="UniProtKB-KW"/>
</dbReference>
<evidence type="ECO:0000313" key="1">
    <source>
        <dbReference type="EMBL" id="MBA1157037.1"/>
    </source>
</evidence>
<accession>A0A838BNC5</accession>
<gene>
    <name evidence="1" type="ORF">H0S73_12955</name>
</gene>
<comment type="caution">
    <text evidence="1">The sequence shown here is derived from an EMBL/GenBank/DDBJ whole genome shotgun (WGS) entry which is preliminary data.</text>
</comment>
<protein>
    <submittedName>
        <fullName evidence="1">ATP-binding protein</fullName>
    </submittedName>
</protein>
<dbReference type="EMBL" id="JACDXJ010000001">
    <property type="protein sequence ID" value="MBA1157037.1"/>
    <property type="molecule type" value="Genomic_DNA"/>
</dbReference>
<dbReference type="RefSeq" id="WP_181052556.1">
    <property type="nucleotide sequence ID" value="NZ_JACDXJ010000001.1"/>
</dbReference>
<sequence length="462" mass="52922">MSLRLPSRYEDLDLPFRGRLKPNQSLLEVVKRAFSSMEISGGIRFLPIFGISGSGKTSAALEIGTHLPDLYVEQLPRDIIEKPETLTAAVKGIQQRAKGRKTIVVIDQYEEVAAQRTAIPTNFVEALSLMDRGDLRDAGVLFIWLTTSREFQKSLSDATTRNRRILSASDFVMEGLPSKDWPEVIQETFQFHNQERTLSDYEILENDLLDISDQQPTIGAAIEETGNRLQKYTTSLHDLSTYQVVMLWPVTDGLRITRIQQFTDPRQGYKLDWNAWFRQLNSDDQKQLPLREYNRARLYFDIRLIPIAAADLHPLCKDLDKENFKLSKSYLERLENTHFYSIIKGNWNPDNYAPLRERESKRADEARDWYSTVTTDPTKLGNRIARCLRELGVSAAYEQTVGSPHGRVRADVLIERSPMTPPNVIVEIKAFSPENTMPSTICQAVQTTLRRHAQFAGFLQRQ</sequence>
<reference evidence="1 2" key="1">
    <citation type="submission" date="2020-07" db="EMBL/GenBank/DDBJ databases">
        <title>Draft genome and description of Microvirga mediterraneensis Marseille-Q2068 sp. nov.</title>
        <authorList>
            <person name="Boxberger M."/>
        </authorList>
    </citation>
    <scope>NUCLEOTIDE SEQUENCE [LARGE SCALE GENOMIC DNA]</scope>
    <source>
        <strain evidence="1 2">Marseille-Q2068</strain>
    </source>
</reference>